<feature type="domain" description="Flavodoxin-like" evidence="8">
    <location>
        <begin position="275"/>
        <end position="413"/>
    </location>
</feature>
<organism evidence="9 10">
    <name type="scientific">Prochlorothrix hollandica PCC 9006 = CALU 1027</name>
    <dbReference type="NCBI Taxonomy" id="317619"/>
    <lineage>
        <taxon>Bacteria</taxon>
        <taxon>Bacillati</taxon>
        <taxon>Cyanobacteriota</taxon>
        <taxon>Cyanophyceae</taxon>
        <taxon>Prochlorotrichales</taxon>
        <taxon>Prochlorotrichaceae</taxon>
        <taxon>Prochlorothrix</taxon>
    </lineage>
</organism>
<dbReference type="InterPro" id="IPR012349">
    <property type="entry name" value="Split_barrel_FMN-bd"/>
</dbReference>
<dbReference type="CDD" id="cd07709">
    <property type="entry name" value="flavodiiron_proteins_MBL-fold"/>
    <property type="match status" value="1"/>
</dbReference>
<protein>
    <submittedName>
        <fullName evidence="9">Flavin oxidoreductase</fullName>
    </submittedName>
</protein>
<dbReference type="SUPFAM" id="SSF52218">
    <property type="entry name" value="Flavoproteins"/>
    <property type="match status" value="1"/>
</dbReference>
<dbReference type="InterPro" id="IPR036866">
    <property type="entry name" value="RibonucZ/Hydroxyglut_hydro"/>
</dbReference>
<reference evidence="9" key="1">
    <citation type="submission" date="2012-04" db="EMBL/GenBank/DDBJ databases">
        <authorList>
            <person name="Borisov I.G."/>
            <person name="Ivanikova N.V."/>
            <person name="Pinevich A.V."/>
        </authorList>
    </citation>
    <scope>NUCLEOTIDE SEQUENCE</scope>
    <source>
        <strain evidence="9">CALU 1027</strain>
    </source>
</reference>
<dbReference type="GO" id="GO:0016646">
    <property type="term" value="F:oxidoreductase activity, acting on the CH-NH group of donors, NAD or NADP as acceptor"/>
    <property type="evidence" value="ECO:0007669"/>
    <property type="project" value="UniProtKB-ARBA"/>
</dbReference>
<gene>
    <name evidence="9" type="ORF">PROH_17270</name>
</gene>
<evidence type="ECO:0000313" key="10">
    <source>
        <dbReference type="Proteomes" id="UP000034681"/>
    </source>
</evidence>
<dbReference type="GO" id="GO:0010181">
    <property type="term" value="F:FMN binding"/>
    <property type="evidence" value="ECO:0007669"/>
    <property type="project" value="InterPro"/>
</dbReference>
<dbReference type="InterPro" id="IPR051285">
    <property type="entry name" value="NADH_oxidoreductase_modular"/>
</dbReference>
<dbReference type="InterPro" id="IPR045761">
    <property type="entry name" value="ODP_dom"/>
</dbReference>
<dbReference type="SUPFAM" id="SSF56281">
    <property type="entry name" value="Metallo-hydrolase/oxidoreductase"/>
    <property type="match status" value="1"/>
</dbReference>
<keyword evidence="6" id="KW-0560">Oxidoreductase</keyword>
<accession>A0A0M2PWN0</accession>
<dbReference type="Pfam" id="PF00258">
    <property type="entry name" value="Flavodoxin_1"/>
    <property type="match status" value="1"/>
</dbReference>
<dbReference type="PANTHER" id="PTHR32145">
    <property type="entry name" value="DIFLAVIN FLAVOPROTEIN A 2-RELATED"/>
    <property type="match status" value="1"/>
</dbReference>
<dbReference type="InterPro" id="IPR008254">
    <property type="entry name" value="Flavodoxin/NO_synth"/>
</dbReference>
<evidence type="ECO:0000256" key="1">
    <source>
        <dbReference type="ARBA" id="ARBA00001962"/>
    </source>
</evidence>
<proteinExistence type="inferred from homology"/>
<dbReference type="SMART" id="SM00903">
    <property type="entry name" value="Flavin_Reduct"/>
    <property type="match status" value="1"/>
</dbReference>
<dbReference type="PROSITE" id="PS50902">
    <property type="entry name" value="FLAVODOXIN_LIKE"/>
    <property type="match status" value="1"/>
</dbReference>
<name>A0A0M2PWN0_PROHO</name>
<dbReference type="SMART" id="SM00849">
    <property type="entry name" value="Lactamase_B"/>
    <property type="match status" value="1"/>
</dbReference>
<keyword evidence="4" id="KW-0813">Transport</keyword>
<dbReference type="EMBL" id="AJTX02000007">
    <property type="protein sequence ID" value="KKI98781.1"/>
    <property type="molecule type" value="Genomic_DNA"/>
</dbReference>
<dbReference type="Proteomes" id="UP000034681">
    <property type="component" value="Unassembled WGS sequence"/>
</dbReference>
<dbReference type="InterPro" id="IPR029039">
    <property type="entry name" value="Flavoprotein-like_sf"/>
</dbReference>
<comment type="similarity">
    <text evidence="3">In the N-terminal section; belongs to the zinc metallo-hydrolase group 3 family.</text>
</comment>
<dbReference type="STRING" id="317619.GCA_000332315_01552"/>
<dbReference type="Gene3D" id="2.30.110.10">
    <property type="entry name" value="Electron Transport, Fmn-binding Protein, Chain A"/>
    <property type="match status" value="1"/>
</dbReference>
<comment type="function">
    <text evidence="7">Mediates electron transfer from NADH to oxygen, reducing it to water. This modular protein has 3 redox cofactors, in other organisms the same activity requires 2 or 3 proteins.</text>
</comment>
<dbReference type="Gene3D" id="3.60.15.10">
    <property type="entry name" value="Ribonuclease Z/Hydroxyacylglutathione hydrolase-like"/>
    <property type="match status" value="1"/>
</dbReference>
<evidence type="ECO:0000259" key="8">
    <source>
        <dbReference type="PROSITE" id="PS50902"/>
    </source>
</evidence>
<evidence type="ECO:0000256" key="3">
    <source>
        <dbReference type="ARBA" id="ARBA00007121"/>
    </source>
</evidence>
<keyword evidence="10" id="KW-1185">Reference proteome</keyword>
<comment type="caution">
    <text evidence="9">The sequence shown here is derived from an EMBL/GenBank/DDBJ whole genome shotgun (WGS) entry which is preliminary data.</text>
</comment>
<evidence type="ECO:0000256" key="7">
    <source>
        <dbReference type="ARBA" id="ARBA00025633"/>
    </source>
</evidence>
<dbReference type="SUPFAM" id="SSF50475">
    <property type="entry name" value="FMN-binding split barrel"/>
    <property type="match status" value="1"/>
</dbReference>
<comment type="cofactor">
    <cofactor evidence="1">
        <name>Fe cation</name>
        <dbReference type="ChEBI" id="CHEBI:24875"/>
    </cofactor>
</comment>
<evidence type="ECO:0000256" key="4">
    <source>
        <dbReference type="ARBA" id="ARBA00022448"/>
    </source>
</evidence>
<sequence length="592" mass="64784">MRSSDAPAPESLQRDVQTAKLGSHTLALRSRSWNRLRFEMEYALERGTTANSYLIQGEKIALLDPPGESFTSIFLESLGQEVDYKDLDYVILGHINPNRAKTLQALLQKAPQITLVCSNPAAKVLETLYTETLGAELPGYTLQIQVIKGDDTLDLGRGHQLRFVPTPTPRWPGGLCTYDPATEIAFTDKFFSLHYCGDQVFDEEWLQFLEDYRYYFDCLMAPQLTQSMAAVDKIEALGSKIYAPGHGHIIRSGRRGLTDAYRQWSQVQQKQDLMVALLYASAYGSTATIAQAIAQGVTKAGVRVETLNCEMASPEELRSVADRCDGFIIGSPTLGGHAPTQIQTALGILLSTVPKTKPVGVFGSFGWSGEAIDLLEGKLKDAGYGFGFESIRVKFKPTDLTLKTCEEAGTDFAQGLKKAKKQAERKASGSLEDSQAAITEQAVGRILGSLCVLTAKKGEVTGGMLASWVSQATFSPPGLTVAVAKDRAVEGLAHTGDRFVLNVLAAGRDRELQKHFLKPFEPGADRFQGLDIDTASCGAPILREALAYLECRVANRMECGDHWVVYGVVEQGKLLDETSKTMVHYRKTGSRY</sequence>
<evidence type="ECO:0000256" key="6">
    <source>
        <dbReference type="ARBA" id="ARBA00023002"/>
    </source>
</evidence>
<dbReference type="GO" id="GO:0009055">
    <property type="term" value="F:electron transfer activity"/>
    <property type="evidence" value="ECO:0007669"/>
    <property type="project" value="InterPro"/>
</dbReference>
<dbReference type="eggNOG" id="COG1853">
    <property type="taxonomic scope" value="Bacteria"/>
</dbReference>
<dbReference type="InterPro" id="IPR001279">
    <property type="entry name" value="Metallo-B-lactamas"/>
</dbReference>
<dbReference type="PANTHER" id="PTHR32145:SF32">
    <property type="entry name" value="DIFLAVIN FLAVOPROTEIN A 4-RELATED"/>
    <property type="match status" value="1"/>
</dbReference>
<comment type="similarity">
    <text evidence="2">In the C-terminal section; belongs to the flavodoxin reductase family.</text>
</comment>
<keyword evidence="5" id="KW-0249">Electron transport</keyword>
<dbReference type="eggNOG" id="COG0426">
    <property type="taxonomic scope" value="Bacteria"/>
</dbReference>
<dbReference type="Pfam" id="PF01613">
    <property type="entry name" value="Flavin_Reduct"/>
    <property type="match status" value="1"/>
</dbReference>
<evidence type="ECO:0000256" key="2">
    <source>
        <dbReference type="ARBA" id="ARBA00006098"/>
    </source>
</evidence>
<dbReference type="InterPro" id="IPR001226">
    <property type="entry name" value="Flavodoxin_CS"/>
</dbReference>
<dbReference type="Gene3D" id="3.40.50.360">
    <property type="match status" value="1"/>
</dbReference>
<dbReference type="Pfam" id="PF19583">
    <property type="entry name" value="ODP"/>
    <property type="match status" value="1"/>
</dbReference>
<dbReference type="AlphaFoldDB" id="A0A0M2PWN0"/>
<dbReference type="InterPro" id="IPR002563">
    <property type="entry name" value="Flavin_Rdtase-like_dom"/>
</dbReference>
<evidence type="ECO:0000313" key="9">
    <source>
        <dbReference type="EMBL" id="KKI98781.1"/>
    </source>
</evidence>
<dbReference type="PROSITE" id="PS00201">
    <property type="entry name" value="FLAVODOXIN"/>
    <property type="match status" value="1"/>
</dbReference>
<evidence type="ECO:0000256" key="5">
    <source>
        <dbReference type="ARBA" id="ARBA00022982"/>
    </source>
</evidence>